<gene>
    <name evidence="2" type="ORF">PANDA_000419</name>
</gene>
<name>D2GUS8_AILME</name>
<evidence type="ECO:0000313" key="2">
    <source>
        <dbReference type="EMBL" id="EFB26620.1"/>
    </source>
</evidence>
<protein>
    <submittedName>
        <fullName evidence="2">Uncharacterized protein</fullName>
    </submittedName>
</protein>
<feature type="compositionally biased region" description="Basic residues" evidence="1">
    <location>
        <begin position="129"/>
        <end position="153"/>
    </location>
</feature>
<proteinExistence type="predicted"/>
<dbReference type="InParanoid" id="D2GUS8"/>
<dbReference type="AlphaFoldDB" id="D2GUS8"/>
<dbReference type="EMBL" id="GL192345">
    <property type="protein sequence ID" value="EFB26620.1"/>
    <property type="molecule type" value="Genomic_DNA"/>
</dbReference>
<evidence type="ECO:0000256" key="1">
    <source>
        <dbReference type="SAM" id="MobiDB-lite"/>
    </source>
</evidence>
<feature type="compositionally biased region" description="Basic and acidic residues" evidence="1">
    <location>
        <begin position="154"/>
        <end position="206"/>
    </location>
</feature>
<organism evidence="2">
    <name type="scientific">Ailuropoda melanoleuca</name>
    <name type="common">Giant panda</name>
    <dbReference type="NCBI Taxonomy" id="9646"/>
    <lineage>
        <taxon>Eukaryota</taxon>
        <taxon>Metazoa</taxon>
        <taxon>Chordata</taxon>
        <taxon>Craniata</taxon>
        <taxon>Vertebrata</taxon>
        <taxon>Euteleostomi</taxon>
        <taxon>Mammalia</taxon>
        <taxon>Eutheria</taxon>
        <taxon>Laurasiatheria</taxon>
        <taxon>Carnivora</taxon>
        <taxon>Caniformia</taxon>
        <taxon>Ursidae</taxon>
        <taxon>Ailuropoda</taxon>
    </lineage>
</organism>
<feature type="region of interest" description="Disordered" evidence="1">
    <location>
        <begin position="109"/>
        <end position="225"/>
    </location>
</feature>
<accession>D2GUS8</accession>
<feature type="compositionally biased region" description="Basic residues" evidence="1">
    <location>
        <begin position="207"/>
        <end position="216"/>
    </location>
</feature>
<reference evidence="2" key="1">
    <citation type="journal article" date="2010" name="Nature">
        <title>The sequence and de novo assembly of the giant panda genome.</title>
        <authorList>
            <person name="Li R."/>
            <person name="Fan W."/>
            <person name="Tian G."/>
            <person name="Zhu H."/>
            <person name="He L."/>
            <person name="Cai J."/>
            <person name="Huang Q."/>
            <person name="Cai Q."/>
            <person name="Li B."/>
            <person name="Bai Y."/>
            <person name="Zhang Z."/>
            <person name="Zhang Y."/>
            <person name="Wang W."/>
            <person name="Li J."/>
            <person name="Wei F."/>
            <person name="Li H."/>
            <person name="Jian M."/>
            <person name="Li J."/>
            <person name="Zhang Z."/>
            <person name="Nielsen R."/>
            <person name="Li D."/>
            <person name="Gu W."/>
            <person name="Yang Z."/>
            <person name="Xuan Z."/>
            <person name="Ryder O.A."/>
            <person name="Leung F.C."/>
            <person name="Zhou Y."/>
            <person name="Cao J."/>
            <person name="Sun X."/>
            <person name="Fu Y."/>
            <person name="Fang X."/>
            <person name="Guo X."/>
            <person name="Wang B."/>
            <person name="Hou R."/>
            <person name="Shen F."/>
            <person name="Mu B."/>
            <person name="Ni P."/>
            <person name="Lin R."/>
            <person name="Qian W."/>
            <person name="Wang G."/>
            <person name="Yu C."/>
            <person name="Nie W."/>
            <person name="Wang J."/>
            <person name="Wu Z."/>
            <person name="Liang H."/>
            <person name="Min J."/>
            <person name="Wu Q."/>
            <person name="Cheng S."/>
            <person name="Ruan J."/>
            <person name="Wang M."/>
            <person name="Shi Z."/>
            <person name="Wen M."/>
            <person name="Liu B."/>
            <person name="Ren X."/>
            <person name="Zheng H."/>
            <person name="Dong D."/>
            <person name="Cook K."/>
            <person name="Shan G."/>
            <person name="Zhang H."/>
            <person name="Kosiol C."/>
            <person name="Xie X."/>
            <person name="Lu Z."/>
            <person name="Zheng H."/>
            <person name="Li Y."/>
            <person name="Steiner C.C."/>
            <person name="Lam T.T."/>
            <person name="Lin S."/>
            <person name="Zhang Q."/>
            <person name="Li G."/>
            <person name="Tian J."/>
            <person name="Gong T."/>
            <person name="Liu H."/>
            <person name="Zhang D."/>
            <person name="Fang L."/>
            <person name="Ye C."/>
            <person name="Zhang J."/>
            <person name="Hu W."/>
            <person name="Xu A."/>
            <person name="Ren Y."/>
            <person name="Zhang G."/>
            <person name="Bruford M.W."/>
            <person name="Li Q."/>
            <person name="Ma L."/>
            <person name="Guo Y."/>
            <person name="An N."/>
            <person name="Hu Y."/>
            <person name="Zheng Y."/>
            <person name="Shi Y."/>
            <person name="Li Z."/>
            <person name="Liu Q."/>
            <person name="Chen Y."/>
            <person name="Zhao J."/>
            <person name="Qu N."/>
            <person name="Zhao S."/>
            <person name="Tian F."/>
            <person name="Wang X."/>
            <person name="Wang H."/>
            <person name="Xu L."/>
            <person name="Liu X."/>
            <person name="Vinar T."/>
            <person name="Wang Y."/>
            <person name="Lam T.W."/>
            <person name="Yiu S.M."/>
            <person name="Liu S."/>
            <person name="Zhang H."/>
            <person name="Li D."/>
            <person name="Huang Y."/>
            <person name="Wang X."/>
            <person name="Yang G."/>
            <person name="Jiang Z."/>
            <person name="Wang J."/>
            <person name="Qin N."/>
            <person name="Li L."/>
            <person name="Li J."/>
            <person name="Bolund L."/>
            <person name="Kristiansen K."/>
            <person name="Wong G.K."/>
            <person name="Olson M."/>
            <person name="Zhang X."/>
            <person name="Li S."/>
            <person name="Yang H."/>
            <person name="Wang J."/>
            <person name="Wang J."/>
        </authorList>
    </citation>
    <scope>NUCLEOTIDE SEQUENCE [LARGE SCALE GENOMIC DNA]</scope>
</reference>
<sequence>MDPTGILKFGENIREAQGETDAASRFPVVAIPGDACAASLFGRSRRSRLGDLNFKRPVCHQDSASLSSFRVHALSATHHNLQEGPPNIANIDDRQMSWPSELGHFQIFVNNNNNVKKRNKKKEKEERKVKRKEKKRREERREKRKKERKRREEKRREEKRREEKRREEKRREEKRREEKRREEKRREEKRREEKRREEKRREEKRREEKRKRREEKRKKEGIYIG</sequence>